<keyword evidence="3" id="KW-1185">Reference proteome</keyword>
<proteinExistence type="predicted"/>
<feature type="domain" description="Methyltransferase type 11" evidence="1">
    <location>
        <begin position="54"/>
        <end position="151"/>
    </location>
</feature>
<reference evidence="2 3" key="1">
    <citation type="submission" date="2019-09" db="EMBL/GenBank/DDBJ databases">
        <title>Genome Sequences of Streptomyces kaniharaensis ATCC 21070.</title>
        <authorList>
            <person name="Zhu W."/>
            <person name="De Crecy-Lagard V."/>
            <person name="Richards N.G."/>
        </authorList>
    </citation>
    <scope>NUCLEOTIDE SEQUENCE [LARGE SCALE GENOMIC DNA]</scope>
    <source>
        <strain evidence="2 3">SF-557</strain>
    </source>
</reference>
<dbReference type="GO" id="GO:0032259">
    <property type="term" value="P:methylation"/>
    <property type="evidence" value="ECO:0007669"/>
    <property type="project" value="UniProtKB-KW"/>
</dbReference>
<name>A0A6N7KZC3_9ACTN</name>
<dbReference type="SUPFAM" id="SSF53335">
    <property type="entry name" value="S-adenosyl-L-methionine-dependent methyltransferases"/>
    <property type="match status" value="1"/>
</dbReference>
<evidence type="ECO:0000259" key="1">
    <source>
        <dbReference type="Pfam" id="PF08241"/>
    </source>
</evidence>
<dbReference type="GO" id="GO:0008757">
    <property type="term" value="F:S-adenosylmethionine-dependent methyltransferase activity"/>
    <property type="evidence" value="ECO:0007669"/>
    <property type="project" value="InterPro"/>
</dbReference>
<dbReference type="InterPro" id="IPR013216">
    <property type="entry name" value="Methyltransf_11"/>
</dbReference>
<dbReference type="RefSeq" id="WP_153464195.1">
    <property type="nucleotide sequence ID" value="NZ_WBOF01000001.1"/>
</dbReference>
<dbReference type="AlphaFoldDB" id="A0A6N7KZC3"/>
<dbReference type="Gene3D" id="3.40.50.150">
    <property type="entry name" value="Vaccinia Virus protein VP39"/>
    <property type="match status" value="1"/>
</dbReference>
<keyword evidence="2" id="KW-0489">Methyltransferase</keyword>
<protein>
    <submittedName>
        <fullName evidence="2">Methyltransferase domain-containing protein</fullName>
    </submittedName>
</protein>
<gene>
    <name evidence="2" type="ORF">F7Q99_22380</name>
</gene>
<keyword evidence="2" id="KW-0808">Transferase</keyword>
<organism evidence="2 3">
    <name type="scientific">Streptomyces kaniharaensis</name>
    <dbReference type="NCBI Taxonomy" id="212423"/>
    <lineage>
        <taxon>Bacteria</taxon>
        <taxon>Bacillati</taxon>
        <taxon>Actinomycetota</taxon>
        <taxon>Actinomycetes</taxon>
        <taxon>Kitasatosporales</taxon>
        <taxon>Streptomycetaceae</taxon>
        <taxon>Streptomyces</taxon>
    </lineage>
</organism>
<dbReference type="OrthoDB" id="9795634at2"/>
<evidence type="ECO:0000313" key="3">
    <source>
        <dbReference type="Proteomes" id="UP000450000"/>
    </source>
</evidence>
<evidence type="ECO:0000313" key="2">
    <source>
        <dbReference type="EMBL" id="MQS14933.1"/>
    </source>
</evidence>
<dbReference type="Proteomes" id="UP000450000">
    <property type="component" value="Unassembled WGS sequence"/>
</dbReference>
<dbReference type="Pfam" id="PF08241">
    <property type="entry name" value="Methyltransf_11"/>
    <property type="match status" value="1"/>
</dbReference>
<comment type="caution">
    <text evidence="2">The sequence shown here is derived from an EMBL/GenBank/DDBJ whole genome shotgun (WGS) entry which is preliminary data.</text>
</comment>
<dbReference type="PANTHER" id="PTHR43591">
    <property type="entry name" value="METHYLTRANSFERASE"/>
    <property type="match status" value="1"/>
</dbReference>
<dbReference type="InterPro" id="IPR029063">
    <property type="entry name" value="SAM-dependent_MTases_sf"/>
</dbReference>
<sequence length="280" mass="30861">MTTTTPRPTSYYLPGEHPKPENELARLARQATLSWAKEANLLREYGLAANHDVLEVGSGPGYISELMLREIPEGTLTCLELEEHLMDYARGYLADAGPRLTLVNGSVLESPLADESFDLAYARLVIQHVPGPDKALAEIHRMLRPGGRVVIADVNDEVWGWVSPDLGTPAFQEVLQARIDLQVERGGDRLIARRLPQLLREAGFQDVRVDAVMVSSDEFGMDDLRPQMDFRSRTAAMVAAKPESGPAVEATADAVDEWLKEPNASVNMLMYLISATKPEA</sequence>
<accession>A0A6N7KZC3</accession>
<dbReference type="EMBL" id="WBOF01000001">
    <property type="protein sequence ID" value="MQS14933.1"/>
    <property type="molecule type" value="Genomic_DNA"/>
</dbReference>
<dbReference type="CDD" id="cd02440">
    <property type="entry name" value="AdoMet_MTases"/>
    <property type="match status" value="1"/>
</dbReference>